<evidence type="ECO:0000256" key="10">
    <source>
        <dbReference type="ARBA" id="ARBA00023242"/>
    </source>
</evidence>
<dbReference type="PROSITE" id="PS50056">
    <property type="entry name" value="TYR_PHOSPHATASE_2"/>
    <property type="match status" value="1"/>
</dbReference>
<evidence type="ECO:0000256" key="14">
    <source>
        <dbReference type="PIRSR" id="PIRSR036958-3"/>
    </source>
</evidence>
<dbReference type="GO" id="GO:0005525">
    <property type="term" value="F:GTP binding"/>
    <property type="evidence" value="ECO:0007669"/>
    <property type="project" value="UniProtKB-UniRule"/>
</dbReference>
<dbReference type="STRING" id="10195.A0A3M7RHE6"/>
<evidence type="ECO:0000256" key="1">
    <source>
        <dbReference type="ARBA" id="ARBA00004123"/>
    </source>
</evidence>
<evidence type="ECO:0000256" key="5">
    <source>
        <dbReference type="ARBA" id="ARBA00022741"/>
    </source>
</evidence>
<dbReference type="SUPFAM" id="SSF56091">
    <property type="entry name" value="DNA ligase/mRNA capping enzyme, catalytic domain"/>
    <property type="match status" value="1"/>
</dbReference>
<feature type="domain" description="Tyrosine-protein phosphatase" evidence="16">
    <location>
        <begin position="42"/>
        <end position="193"/>
    </location>
</feature>
<dbReference type="PANTHER" id="PTHR10367:SF17">
    <property type="entry name" value="MRNA-CAPPING ENZYME"/>
    <property type="match status" value="1"/>
</dbReference>
<dbReference type="AlphaFoldDB" id="A0A3M7RHE6"/>
<keyword evidence="6 12" id="KW-0378">Hydrolase</keyword>
<dbReference type="Gene3D" id="3.30.470.30">
    <property type="entry name" value="DNA ligase/mRNA capping enzyme"/>
    <property type="match status" value="1"/>
</dbReference>
<dbReference type="GO" id="GO:0004651">
    <property type="term" value="F:polynucleotide 5'-phosphatase activity"/>
    <property type="evidence" value="ECO:0007669"/>
    <property type="project" value="UniProtKB-UniRule"/>
</dbReference>
<dbReference type="GO" id="GO:0006370">
    <property type="term" value="P:7-methylguanosine mRNA capping"/>
    <property type="evidence" value="ECO:0007669"/>
    <property type="project" value="UniProtKB-UniRule"/>
</dbReference>
<evidence type="ECO:0000256" key="13">
    <source>
        <dbReference type="PIRSR" id="PIRSR036958-1"/>
    </source>
</evidence>
<keyword evidence="8 12" id="KW-0506">mRNA capping</keyword>
<protein>
    <recommendedName>
        <fullName evidence="12">mRNA-capping enzyme</fullName>
    </recommendedName>
    <domain>
        <recommendedName>
            <fullName evidence="12">mRNA 5'-triphosphate monophosphatase</fullName>
            <ecNumber evidence="12">3.6.1.74</ecNumber>
        </recommendedName>
        <alternativeName>
            <fullName evidence="12">mRNA 5'-phosphatase</fullName>
        </alternativeName>
    </domain>
    <domain>
        <recommendedName>
            <fullName evidence="12">mRNA guanylyltransferase</fullName>
            <ecNumber evidence="12">2.7.7.50</ecNumber>
        </recommendedName>
        <alternativeName>
            <fullName evidence="12">GTP--RNA guanylyltransferase</fullName>
            <shortName evidence="12">GTase</shortName>
        </alternativeName>
    </domain>
</protein>
<comment type="catalytic activity">
    <reaction evidence="11">
        <text>a 5'-end diphospho-ribonucleoside in mRNA + GTP + H(+) = a 5'-end (5'-triphosphoguanosine)-ribonucleoside in mRNA + diphosphate</text>
        <dbReference type="Rhea" id="RHEA:67012"/>
        <dbReference type="Rhea" id="RHEA-COMP:17165"/>
        <dbReference type="Rhea" id="RHEA-COMP:17166"/>
        <dbReference type="ChEBI" id="CHEBI:15378"/>
        <dbReference type="ChEBI" id="CHEBI:33019"/>
        <dbReference type="ChEBI" id="CHEBI:37565"/>
        <dbReference type="ChEBI" id="CHEBI:167616"/>
        <dbReference type="ChEBI" id="CHEBI:167617"/>
        <dbReference type="EC" id="2.7.7.50"/>
    </reaction>
    <physiologicalReaction direction="left-to-right" evidence="11">
        <dbReference type="Rhea" id="RHEA:67013"/>
    </physiologicalReaction>
</comment>
<reference evidence="18 19" key="1">
    <citation type="journal article" date="2018" name="Sci. Rep.">
        <title>Genomic signatures of local adaptation to the degree of environmental predictability in rotifers.</title>
        <authorList>
            <person name="Franch-Gras L."/>
            <person name="Hahn C."/>
            <person name="Garcia-Roger E.M."/>
            <person name="Carmona M.J."/>
            <person name="Serra M."/>
            <person name="Gomez A."/>
        </authorList>
    </citation>
    <scope>NUCLEOTIDE SEQUENCE [LARGE SCALE GENOMIC DNA]</scope>
    <source>
        <strain evidence="18">HYR1</strain>
    </source>
</reference>
<dbReference type="Pfam" id="PF01331">
    <property type="entry name" value="mRNA_cap_enzyme"/>
    <property type="match status" value="1"/>
</dbReference>
<keyword evidence="4 12" id="KW-0548">Nucleotidyltransferase</keyword>
<evidence type="ECO:0000259" key="17">
    <source>
        <dbReference type="PROSITE" id="PS50056"/>
    </source>
</evidence>
<evidence type="ECO:0000256" key="15">
    <source>
        <dbReference type="SAM" id="MobiDB-lite"/>
    </source>
</evidence>
<evidence type="ECO:0000256" key="6">
    <source>
        <dbReference type="ARBA" id="ARBA00022801"/>
    </source>
</evidence>
<dbReference type="Gene3D" id="2.40.50.140">
    <property type="entry name" value="Nucleic acid-binding proteins"/>
    <property type="match status" value="1"/>
</dbReference>
<keyword evidence="10 12" id="KW-0539">Nucleus</keyword>
<dbReference type="SUPFAM" id="SSF50249">
    <property type="entry name" value="Nucleic acid-binding proteins"/>
    <property type="match status" value="1"/>
</dbReference>
<keyword evidence="3 12" id="KW-0808">Transferase</keyword>
<evidence type="ECO:0000256" key="3">
    <source>
        <dbReference type="ARBA" id="ARBA00022679"/>
    </source>
</evidence>
<dbReference type="PIRSF" id="PIRSF036958">
    <property type="entry name" value="mRNA_capping_HCE"/>
    <property type="match status" value="1"/>
</dbReference>
<feature type="compositionally biased region" description="Acidic residues" evidence="15">
    <location>
        <begin position="216"/>
        <end position="226"/>
    </location>
</feature>
<dbReference type="PANTHER" id="PTHR10367">
    <property type="entry name" value="MRNA-CAPPING ENZYME"/>
    <property type="match status" value="1"/>
</dbReference>
<dbReference type="InterPro" id="IPR051029">
    <property type="entry name" value="mRNA_Capping_Enz/RNA_Phosphat"/>
</dbReference>
<comment type="subcellular location">
    <subcellularLocation>
        <location evidence="1 12">Nucleus</location>
    </subcellularLocation>
</comment>
<keyword evidence="19" id="KW-1185">Reference proteome</keyword>
<feature type="binding site" evidence="14">
    <location>
        <position position="318"/>
    </location>
    <ligand>
        <name>GTP</name>
        <dbReference type="ChEBI" id="CHEBI:37565"/>
    </ligand>
</feature>
<comment type="catalytic activity">
    <reaction evidence="12">
        <text>a 5'-end triphospho-ribonucleoside in mRNA + H2O = a 5'-end diphospho-ribonucleoside in mRNA + phosphate + H(+)</text>
        <dbReference type="Rhea" id="RHEA:67004"/>
        <dbReference type="Rhea" id="RHEA-COMP:17164"/>
        <dbReference type="Rhea" id="RHEA-COMP:17165"/>
        <dbReference type="ChEBI" id="CHEBI:15377"/>
        <dbReference type="ChEBI" id="CHEBI:15378"/>
        <dbReference type="ChEBI" id="CHEBI:43474"/>
        <dbReference type="ChEBI" id="CHEBI:167616"/>
        <dbReference type="ChEBI" id="CHEBI:167618"/>
        <dbReference type="EC" id="3.6.1.74"/>
    </reaction>
</comment>
<dbReference type="Gene3D" id="4.10.87.10">
    <property type="entry name" value="mRNA Capping Enzyme, domain 3"/>
    <property type="match status" value="1"/>
</dbReference>
<dbReference type="EMBL" id="REGN01003387">
    <property type="protein sequence ID" value="RNA22860.1"/>
    <property type="molecule type" value="Genomic_DNA"/>
</dbReference>
<dbReference type="GO" id="GO:0140818">
    <property type="term" value="F:mRNA 5'-triphosphate monophosphatase activity"/>
    <property type="evidence" value="ECO:0007669"/>
    <property type="project" value="UniProtKB-EC"/>
</dbReference>
<dbReference type="FunFam" id="2.40.50.140:FF:000291">
    <property type="entry name" value="mRNA-capping enzyme"/>
    <property type="match status" value="1"/>
</dbReference>
<evidence type="ECO:0000259" key="16">
    <source>
        <dbReference type="PROSITE" id="PS50054"/>
    </source>
</evidence>
<organism evidence="18 19">
    <name type="scientific">Brachionus plicatilis</name>
    <name type="common">Marine rotifer</name>
    <name type="synonym">Brachionus muelleri</name>
    <dbReference type="NCBI Taxonomy" id="10195"/>
    <lineage>
        <taxon>Eukaryota</taxon>
        <taxon>Metazoa</taxon>
        <taxon>Spiralia</taxon>
        <taxon>Gnathifera</taxon>
        <taxon>Rotifera</taxon>
        <taxon>Eurotatoria</taxon>
        <taxon>Monogononta</taxon>
        <taxon>Pseudotrocha</taxon>
        <taxon>Ploima</taxon>
        <taxon>Brachionidae</taxon>
        <taxon>Brachionus</taxon>
    </lineage>
</organism>
<dbReference type="CDD" id="cd07895">
    <property type="entry name" value="Adenylation_mRNA_capping"/>
    <property type="match status" value="1"/>
</dbReference>
<dbReference type="InterPro" id="IPR016130">
    <property type="entry name" value="Tyr_Pase_AS"/>
</dbReference>
<comment type="similarity">
    <text evidence="12">In the C-terminal section; belongs to the eukaryotic GTase family.</text>
</comment>
<dbReference type="Pfam" id="PF03919">
    <property type="entry name" value="mRNA_cap_C"/>
    <property type="match status" value="1"/>
</dbReference>
<evidence type="ECO:0000313" key="18">
    <source>
        <dbReference type="EMBL" id="RNA22860.1"/>
    </source>
</evidence>
<gene>
    <name evidence="18" type="ORF">BpHYR1_019123</name>
</gene>
<evidence type="ECO:0000256" key="9">
    <source>
        <dbReference type="ARBA" id="ARBA00023134"/>
    </source>
</evidence>
<comment type="caution">
    <text evidence="18">The sequence shown here is derived from an EMBL/GenBank/DDBJ whole genome shotgun (WGS) entry which is preliminary data.</text>
</comment>
<feature type="binding site" evidence="14">
    <location>
        <begin position="534"/>
        <end position="539"/>
    </location>
    <ligand>
        <name>GTP</name>
        <dbReference type="ChEBI" id="CHEBI:37565"/>
    </ligand>
</feature>
<dbReference type="Pfam" id="PF00782">
    <property type="entry name" value="DSPc"/>
    <property type="match status" value="1"/>
</dbReference>
<dbReference type="InterPro" id="IPR017074">
    <property type="entry name" value="mRNA_cap_enz_bifunc"/>
</dbReference>
<dbReference type="InterPro" id="IPR029021">
    <property type="entry name" value="Prot-tyrosine_phosphatase-like"/>
</dbReference>
<dbReference type="Proteomes" id="UP000276133">
    <property type="component" value="Unassembled WGS sequence"/>
</dbReference>
<evidence type="ECO:0000256" key="12">
    <source>
        <dbReference type="PIRNR" id="PIRNR036958"/>
    </source>
</evidence>
<dbReference type="InterPro" id="IPR013846">
    <property type="entry name" value="mRNA_cap_enzyme_C"/>
</dbReference>
<dbReference type="InterPro" id="IPR012340">
    <property type="entry name" value="NA-bd_OB-fold"/>
</dbReference>
<dbReference type="InterPro" id="IPR020422">
    <property type="entry name" value="TYR_PHOSPHATASE_DUAL_dom"/>
</dbReference>
<feature type="region of interest" description="Disordered" evidence="15">
    <location>
        <begin position="193"/>
        <end position="250"/>
    </location>
</feature>
<feature type="compositionally biased region" description="Basic and acidic residues" evidence="15">
    <location>
        <begin position="205"/>
        <end position="215"/>
    </location>
</feature>
<dbReference type="FunFam" id="3.90.190.10:FF:000040">
    <property type="entry name" value="mRNA-capping enzyme"/>
    <property type="match status" value="1"/>
</dbReference>
<dbReference type="SUPFAM" id="SSF52799">
    <property type="entry name" value="(Phosphotyrosine protein) phosphatases II"/>
    <property type="match status" value="1"/>
</dbReference>
<feature type="binding site" evidence="14">
    <location>
        <begin position="346"/>
        <end position="348"/>
    </location>
    <ligand>
        <name>GTP</name>
        <dbReference type="ChEBI" id="CHEBI:37565"/>
    </ligand>
</feature>
<keyword evidence="7" id="KW-0904">Protein phosphatase</keyword>
<dbReference type="PROSITE" id="PS00383">
    <property type="entry name" value="TYR_PHOSPHATASE_1"/>
    <property type="match status" value="1"/>
</dbReference>
<dbReference type="EC" id="3.6.1.74" evidence="12"/>
<comment type="similarity">
    <text evidence="12">In the N-terminal section; belongs to the non-receptor class of the protein-tyrosine phosphatase family.</text>
</comment>
<sequence length="589" mass="68337">MSKRPFEPLKLPNRWLYCPRKSETLIADKFVAFKVPLATKFNPNVPPECRFNMQMLLDSVKKNFHKKIGLIIDLTNTNRFYDAEKEVKDQGIRYVKIQCKGHGETPTRENRDLFLSIVESFMTKNPLDLIGVHCTHGFNRTGFLICSYLVEKLDFSVDMAVSLFALARPPGIYKQDYLNELFAHYDPEAQVPHAPALPNWETEEEKPAVVEKESTLSDDDDFDFDYEPVSNTTKKPKFSHPKRPRKEETKLNPVFADPDLAVILMKYLVFAWKHKTYAIGMALDSQALNHTESVGKRMEPGIYLMYINGRGRIYMLDRDNSVFCVHNLSFPDRSDLDRHLTSTLVDGEFVVDKDPKNGAKIPRFLIYDVVKFEDDQVNQSNFDVRMQCIDREIIGPRHEALRVGKINRAMEPFSVRKKEFFPIMHTVKLLSPEFEKQLTHGIDGLIYQPVDDPYKCGRCDSILKWKPPSMNSVDFRLDIVEHQEIGGLPEKKGLLFVNGYDKPFSVIRVTKAIKDLNGKIIECRWYNNQWDFMRERVDKSYPNHYNTALAVCESIKFPVTQELLIDKIRQAERNKMAQSQGYQNYSNAY</sequence>
<evidence type="ECO:0000256" key="2">
    <source>
        <dbReference type="ARBA" id="ARBA00022664"/>
    </source>
</evidence>
<feature type="binding site" evidence="14">
    <location>
        <begin position="464"/>
        <end position="466"/>
    </location>
    <ligand>
        <name>GTP</name>
        <dbReference type="ChEBI" id="CHEBI:37565"/>
    </ligand>
</feature>
<dbReference type="Gene3D" id="3.90.190.10">
    <property type="entry name" value="Protein tyrosine phosphatase superfamily"/>
    <property type="match status" value="1"/>
</dbReference>
<accession>A0A3M7RHE6</accession>
<evidence type="ECO:0000256" key="4">
    <source>
        <dbReference type="ARBA" id="ARBA00022695"/>
    </source>
</evidence>
<proteinExistence type="inferred from homology"/>
<feature type="compositionally biased region" description="Basic residues" evidence="15">
    <location>
        <begin position="234"/>
        <end position="244"/>
    </location>
</feature>
<evidence type="ECO:0000256" key="7">
    <source>
        <dbReference type="ARBA" id="ARBA00022912"/>
    </source>
</evidence>
<dbReference type="InterPro" id="IPR000340">
    <property type="entry name" value="Dual-sp_phosphatase_cat-dom"/>
</dbReference>
<dbReference type="GO" id="GO:0004484">
    <property type="term" value="F:mRNA guanylyltransferase activity"/>
    <property type="evidence" value="ECO:0007669"/>
    <property type="project" value="UniProtKB-UniRule"/>
</dbReference>
<dbReference type="OrthoDB" id="200924at2759"/>
<dbReference type="GO" id="GO:0005524">
    <property type="term" value="F:ATP binding"/>
    <property type="evidence" value="ECO:0007669"/>
    <property type="project" value="InterPro"/>
</dbReference>
<feature type="domain" description="Tyrosine specific protein phosphatases" evidence="17">
    <location>
        <begin position="112"/>
        <end position="179"/>
    </location>
</feature>
<evidence type="ECO:0000256" key="8">
    <source>
        <dbReference type="ARBA" id="ARBA00023042"/>
    </source>
</evidence>
<keyword evidence="2 12" id="KW-0507">mRNA processing</keyword>
<feature type="active site" description="Phosphocysteine intermediate" evidence="13">
    <location>
        <position position="134"/>
    </location>
</feature>
<evidence type="ECO:0000313" key="19">
    <source>
        <dbReference type="Proteomes" id="UP000276133"/>
    </source>
</evidence>
<comment type="function">
    <text evidence="12">Bifunctional mRNA-capping enzyme exhibiting RNA 5'-triphosphate monophosphatase activity in the N-terminal part and mRNA guanylyltransferase activity in the C-terminal part. Catalyzes the first two steps of cap formation: by removing the gamma-phosphate from the 5'-triphosphate end of nascent mRNA to yield a diphosphate end, and by transferring the GMP moiety of GTP to the 5'-diphosphate terminus of RNA via a covalent enzyme-GMP reaction intermediate.</text>
</comment>
<dbReference type="EC" id="2.7.7.50" evidence="12"/>
<dbReference type="PROSITE" id="PS50054">
    <property type="entry name" value="TYR_PHOSPHATASE_DUAL"/>
    <property type="match status" value="1"/>
</dbReference>
<name>A0A3M7RHE6_BRAPC</name>
<dbReference type="GO" id="GO:0004721">
    <property type="term" value="F:phosphoprotein phosphatase activity"/>
    <property type="evidence" value="ECO:0007669"/>
    <property type="project" value="UniProtKB-UniRule"/>
</dbReference>
<dbReference type="GO" id="GO:0005634">
    <property type="term" value="C:nucleus"/>
    <property type="evidence" value="ECO:0007669"/>
    <property type="project" value="UniProtKB-SubCell"/>
</dbReference>
<dbReference type="InterPro" id="IPR000387">
    <property type="entry name" value="Tyr_Pase_dom"/>
</dbReference>
<keyword evidence="5 12" id="KW-0547">Nucleotide-binding</keyword>
<dbReference type="InterPro" id="IPR001339">
    <property type="entry name" value="mRNA_cap_enzyme_adenylation"/>
</dbReference>
<evidence type="ECO:0000256" key="11">
    <source>
        <dbReference type="ARBA" id="ARBA00044624"/>
    </source>
</evidence>
<keyword evidence="9 12" id="KW-0342">GTP-binding</keyword>